<feature type="region of interest" description="Disordered" evidence="1">
    <location>
        <begin position="301"/>
        <end position="320"/>
    </location>
</feature>
<proteinExistence type="predicted"/>
<dbReference type="Proteomes" id="UP000516230">
    <property type="component" value="Chromosome"/>
</dbReference>
<evidence type="ECO:0000313" key="3">
    <source>
        <dbReference type="Proteomes" id="UP000516230"/>
    </source>
</evidence>
<evidence type="ECO:0000256" key="1">
    <source>
        <dbReference type="SAM" id="MobiDB-lite"/>
    </source>
</evidence>
<dbReference type="KEGG" id="sgj:IAG43_24275"/>
<keyword evidence="3" id="KW-1185">Reference proteome</keyword>
<evidence type="ECO:0000313" key="2">
    <source>
        <dbReference type="EMBL" id="QNP65742.1"/>
    </source>
</evidence>
<feature type="compositionally biased region" description="Basic and acidic residues" evidence="1">
    <location>
        <begin position="309"/>
        <end position="320"/>
    </location>
</feature>
<reference evidence="2 3" key="1">
    <citation type="submission" date="2020-08" db="EMBL/GenBank/DDBJ databases">
        <title>A novel species.</title>
        <authorList>
            <person name="Gao J."/>
        </authorList>
    </citation>
    <scope>NUCLEOTIDE SEQUENCE [LARGE SCALE GENOMIC DNA]</scope>
    <source>
        <strain evidence="2 3">CRPJ-33</strain>
    </source>
</reference>
<sequence length="419" mass="46818">MITRYCLKCPGCAEAFDARLGVEPTRGTRFYLPCPHCGLSIRGSMSGTELENHRIAIECEVLSDSAPESPDGRVVTINPFVPSRYDADTFTPMGSFPTMTLLQALGDHAFAEFQSERHSALEAGRDQWPTVRMLFQYYLQGNTAMFVRIAQQQLGLAWEPSTSHERTTVAYQAMGAVTTVITGTTGTTSANVIGRFSRKHFAAMKRHKDHLATFRRRGQSSAALERDVFTELNRFVEHHESWEMGLLGRFFGPGGNNAFDDLVLYRDEFSMVRDLYQHGFELACKCLWPLVAAQNTVKRGSPDDFGAAHPDRVPENKRPRNLDKFDKLPNAFKIAYVAQVPGWEPFESLLNNRRRNTIGHATAHHDLQTGRVVSDESPSGMTYLEFLGEVLGVFEALSTLAQVLRASRVASSPDFGPFE</sequence>
<organism evidence="2 3">
    <name type="scientific">Streptomyces genisteinicus</name>
    <dbReference type="NCBI Taxonomy" id="2768068"/>
    <lineage>
        <taxon>Bacteria</taxon>
        <taxon>Bacillati</taxon>
        <taxon>Actinomycetota</taxon>
        <taxon>Actinomycetes</taxon>
        <taxon>Kitasatosporales</taxon>
        <taxon>Streptomycetaceae</taxon>
        <taxon>Streptomyces</taxon>
    </lineage>
</organism>
<gene>
    <name evidence="2" type="ORF">IAG43_24275</name>
</gene>
<dbReference type="RefSeq" id="WP_187742808.1">
    <property type="nucleotide sequence ID" value="NZ_CP060825.1"/>
</dbReference>
<dbReference type="EMBL" id="CP060825">
    <property type="protein sequence ID" value="QNP65742.1"/>
    <property type="molecule type" value="Genomic_DNA"/>
</dbReference>
<name>A0A7H0HYX6_9ACTN</name>
<dbReference type="AlphaFoldDB" id="A0A7H0HYX6"/>
<protein>
    <submittedName>
        <fullName evidence="2">Uncharacterized protein</fullName>
    </submittedName>
</protein>
<accession>A0A7H0HYX6</accession>